<organism evidence="3 4">
    <name type="scientific">Thraustotheca clavata</name>
    <dbReference type="NCBI Taxonomy" id="74557"/>
    <lineage>
        <taxon>Eukaryota</taxon>
        <taxon>Sar</taxon>
        <taxon>Stramenopiles</taxon>
        <taxon>Oomycota</taxon>
        <taxon>Saprolegniomycetes</taxon>
        <taxon>Saprolegniales</taxon>
        <taxon>Achlyaceae</taxon>
        <taxon>Thraustotheca</taxon>
    </lineage>
</organism>
<comment type="similarity">
    <text evidence="1">Belongs to the PPC synthetase family.</text>
</comment>
<dbReference type="SUPFAM" id="SSF102645">
    <property type="entry name" value="CoaB-like"/>
    <property type="match status" value="1"/>
</dbReference>
<evidence type="ECO:0000256" key="1">
    <source>
        <dbReference type="ARBA" id="ARBA00005703"/>
    </source>
</evidence>
<accession>A0A1V9ZNI2</accession>
<dbReference type="Pfam" id="PF04127">
    <property type="entry name" value="DFP"/>
    <property type="match status" value="1"/>
</dbReference>
<feature type="non-terminal residue" evidence="3">
    <location>
        <position position="511"/>
    </location>
</feature>
<evidence type="ECO:0000313" key="4">
    <source>
        <dbReference type="Proteomes" id="UP000243217"/>
    </source>
</evidence>
<dbReference type="Gene3D" id="3.40.50.10300">
    <property type="entry name" value="CoaB-like"/>
    <property type="match status" value="1"/>
</dbReference>
<dbReference type="InterPro" id="IPR007085">
    <property type="entry name" value="DNA/pantothenate-metab_flavo_C"/>
</dbReference>
<feature type="domain" description="DNA/pantothenate metabolism flavoprotein C-terminal" evidence="2">
    <location>
        <begin position="224"/>
        <end position="327"/>
    </location>
</feature>
<proteinExistence type="inferred from homology"/>
<dbReference type="GO" id="GO:0003824">
    <property type="term" value="F:catalytic activity"/>
    <property type="evidence" value="ECO:0007669"/>
    <property type="project" value="UniProtKB-ARBA"/>
</dbReference>
<comment type="caution">
    <text evidence="3">The sequence shown here is derived from an EMBL/GenBank/DDBJ whole genome shotgun (WGS) entry which is preliminary data.</text>
</comment>
<evidence type="ECO:0000313" key="3">
    <source>
        <dbReference type="EMBL" id="OQR99536.1"/>
    </source>
</evidence>
<dbReference type="InterPro" id="IPR035929">
    <property type="entry name" value="CoaB-like_sf"/>
</dbReference>
<dbReference type="AlphaFoldDB" id="A0A1V9ZNI2"/>
<dbReference type="STRING" id="74557.A0A1V9ZNI2"/>
<gene>
    <name evidence="3" type="ORF">THRCLA_06474</name>
</gene>
<protein>
    <recommendedName>
        <fullName evidence="2">DNA/pantothenate metabolism flavoprotein C-terminal domain-containing protein</fullName>
    </recommendedName>
</protein>
<dbReference type="EMBL" id="JNBS01001798">
    <property type="protein sequence ID" value="OQR99536.1"/>
    <property type="molecule type" value="Genomic_DNA"/>
</dbReference>
<dbReference type="Proteomes" id="UP000243217">
    <property type="component" value="Unassembled WGS sequence"/>
</dbReference>
<name>A0A1V9ZNI2_9STRA</name>
<evidence type="ECO:0000259" key="2">
    <source>
        <dbReference type="Pfam" id="PF04127"/>
    </source>
</evidence>
<keyword evidence="4" id="KW-1185">Reference proteome</keyword>
<reference evidence="3 4" key="1">
    <citation type="journal article" date="2014" name="Genome Biol. Evol.">
        <title>The secreted proteins of Achlya hypogyna and Thraustotheca clavata identify the ancestral oomycete secretome and reveal gene acquisitions by horizontal gene transfer.</title>
        <authorList>
            <person name="Misner I."/>
            <person name="Blouin N."/>
            <person name="Leonard G."/>
            <person name="Richards T.A."/>
            <person name="Lane C.E."/>
        </authorList>
    </citation>
    <scope>NUCLEOTIDE SEQUENCE [LARGE SCALE GENOMIC DNA]</scope>
    <source>
        <strain evidence="3 4">ATCC 34112</strain>
    </source>
</reference>
<sequence length="511" mass="57329">MFPSFCANEKYIILHVNVCFYLDDWLRIIFRIIRTHLSSYCAVVDAMDKLNAQRSRSDEYFGSTTAPEALKEVEESLGAFVEHQKSVGRCVAVVTSGGTTIPLERNTVRFIDNFSTGSRGAASAEYFVKLGYAVIFLHRPGCVMPFARHFQKSMSNNMDWTFLNHVDVAKDGKTMELSSDDRVQQARCIDALKSYKQATQQTMLCPVTFVSVDEYFFFLRAIAAAVQPLDERALFYLAAAVSDFYIPEAEMVEHKIQSTPSLDDHGLTLSLKHVPKLLGLLRHEWASQAFYVSFKLETDETILRQKAKTSIANYGMHLVIANELKSRFKQVWLITDDKEVLLEKPEDDPDIEVSLVNAVAAMHYSFLADHHAKLPSNLKAAKAIPSVKPWEATLRSVRSTLDEHKAEIAGVLLGGMISVLISMLQRRVFRFSNMAPSTADEFLANGSDAFHANLSEKLEVAMGKDMPQVEIRFENLASAADVAVATKNGHELPTLINDVKKSIRGLFRTKR</sequence>
<dbReference type="GO" id="GO:0015937">
    <property type="term" value="P:coenzyme A biosynthetic process"/>
    <property type="evidence" value="ECO:0007669"/>
    <property type="project" value="UniProtKB-ARBA"/>
</dbReference>
<dbReference type="PANTHER" id="PTHR12290">
    <property type="entry name" value="CORNICHON-RELATED"/>
    <property type="match status" value="1"/>
</dbReference>
<dbReference type="OrthoDB" id="70224at2759"/>